<feature type="compositionally biased region" description="Polar residues" evidence="1">
    <location>
        <begin position="1"/>
        <end position="13"/>
    </location>
</feature>
<organism evidence="2 3">
    <name type="scientific">Tritrichomonas foetus</name>
    <dbReference type="NCBI Taxonomy" id="1144522"/>
    <lineage>
        <taxon>Eukaryota</taxon>
        <taxon>Metamonada</taxon>
        <taxon>Parabasalia</taxon>
        <taxon>Tritrichomonadida</taxon>
        <taxon>Tritrichomonadidae</taxon>
        <taxon>Tritrichomonas</taxon>
    </lineage>
</organism>
<reference evidence="2" key="1">
    <citation type="submission" date="2016-10" db="EMBL/GenBank/DDBJ databases">
        <authorList>
            <person name="Benchimol M."/>
            <person name="Almeida L.G."/>
            <person name="Vasconcelos A.T."/>
            <person name="Perreira-Neves A."/>
            <person name="Rosa I.A."/>
            <person name="Tasca T."/>
            <person name="Bogo M.R."/>
            <person name="de Souza W."/>
        </authorList>
    </citation>
    <scope>NUCLEOTIDE SEQUENCE [LARGE SCALE GENOMIC DNA]</scope>
    <source>
        <strain evidence="2">K</strain>
    </source>
</reference>
<evidence type="ECO:0000313" key="2">
    <source>
        <dbReference type="EMBL" id="OHT01274.1"/>
    </source>
</evidence>
<name>A0A1J4JR92_9EUKA</name>
<evidence type="ECO:0000313" key="3">
    <source>
        <dbReference type="Proteomes" id="UP000179807"/>
    </source>
</evidence>
<accession>A0A1J4JR92</accession>
<evidence type="ECO:0000256" key="1">
    <source>
        <dbReference type="SAM" id="MobiDB-lite"/>
    </source>
</evidence>
<dbReference type="Proteomes" id="UP000179807">
    <property type="component" value="Unassembled WGS sequence"/>
</dbReference>
<dbReference type="GeneID" id="94842927"/>
<gene>
    <name evidence="2" type="ORF">TRFO_31945</name>
</gene>
<feature type="region of interest" description="Disordered" evidence="1">
    <location>
        <begin position="1"/>
        <end position="24"/>
    </location>
</feature>
<proteinExistence type="predicted"/>
<dbReference type="RefSeq" id="XP_068354410.1">
    <property type="nucleotide sequence ID" value="XM_068508223.1"/>
</dbReference>
<dbReference type="AlphaFoldDB" id="A0A1J4JR92"/>
<dbReference type="VEuPathDB" id="TrichDB:TRFO_31945"/>
<sequence>MQTNKVQFSSKFQDSVHNKSDDGNCEDPFASHQSIFSKLDKFKLNEIRNERRNSKLFKINFFDLTDIEIENEGNGENSEIGAPPQDPLSIARGLLTEKIIAGAKNFVVI</sequence>
<dbReference type="EMBL" id="MLAK01000919">
    <property type="protein sequence ID" value="OHT01274.1"/>
    <property type="molecule type" value="Genomic_DNA"/>
</dbReference>
<protein>
    <submittedName>
        <fullName evidence="2">Uncharacterized protein</fullName>
    </submittedName>
</protein>
<comment type="caution">
    <text evidence="2">The sequence shown here is derived from an EMBL/GenBank/DDBJ whole genome shotgun (WGS) entry which is preliminary data.</text>
</comment>
<keyword evidence="3" id="KW-1185">Reference proteome</keyword>